<dbReference type="RefSeq" id="WP_189620753.1">
    <property type="nucleotide sequence ID" value="NZ_BMZA01000004.1"/>
</dbReference>
<dbReference type="SUPFAM" id="SSF69279">
    <property type="entry name" value="Phage tail proteins"/>
    <property type="match status" value="1"/>
</dbReference>
<proteinExistence type="predicted"/>
<dbReference type="Proteomes" id="UP000648075">
    <property type="component" value="Unassembled WGS sequence"/>
</dbReference>
<reference evidence="2" key="1">
    <citation type="journal article" date="2014" name="Int. J. Syst. Evol. Microbiol.">
        <title>Complete genome sequence of Corynebacterium casei LMG S-19264T (=DSM 44701T), isolated from a smear-ripened cheese.</title>
        <authorList>
            <consortium name="US DOE Joint Genome Institute (JGI-PGF)"/>
            <person name="Walter F."/>
            <person name="Albersmeier A."/>
            <person name="Kalinowski J."/>
            <person name="Ruckert C."/>
        </authorList>
    </citation>
    <scope>NUCLEOTIDE SEQUENCE</scope>
    <source>
        <strain evidence="2">KCTC 32255</strain>
    </source>
</reference>
<dbReference type="EMBL" id="BMZA01000004">
    <property type="protein sequence ID" value="GGZ02589.1"/>
    <property type="molecule type" value="Genomic_DNA"/>
</dbReference>
<dbReference type="AlphaFoldDB" id="A0A918PEE8"/>
<keyword evidence="3" id="KW-1185">Reference proteome</keyword>
<feature type="compositionally biased region" description="Basic residues" evidence="1">
    <location>
        <begin position="233"/>
        <end position="246"/>
    </location>
</feature>
<dbReference type="PANTHER" id="PTHR35862:SF3">
    <property type="entry name" value="FELS-2 PROPHAGE PROTEIN"/>
    <property type="match status" value="1"/>
</dbReference>
<accession>A0A918PEE8</accession>
<dbReference type="Pfam" id="PF05954">
    <property type="entry name" value="Phage_GPD"/>
    <property type="match status" value="1"/>
</dbReference>
<evidence type="ECO:0000256" key="1">
    <source>
        <dbReference type="SAM" id="MobiDB-lite"/>
    </source>
</evidence>
<feature type="region of interest" description="Disordered" evidence="1">
    <location>
        <begin position="220"/>
        <end position="246"/>
    </location>
</feature>
<organism evidence="2 3">
    <name type="scientific">Novosphingobium colocasiae</name>
    <dbReference type="NCBI Taxonomy" id="1256513"/>
    <lineage>
        <taxon>Bacteria</taxon>
        <taxon>Pseudomonadati</taxon>
        <taxon>Pseudomonadota</taxon>
        <taxon>Alphaproteobacteria</taxon>
        <taxon>Sphingomonadales</taxon>
        <taxon>Sphingomonadaceae</taxon>
        <taxon>Novosphingobium</taxon>
    </lineage>
</organism>
<evidence type="ECO:0000313" key="3">
    <source>
        <dbReference type="Proteomes" id="UP000648075"/>
    </source>
</evidence>
<gene>
    <name evidence="2" type="primary">D</name>
    <name evidence="2" type="ORF">GCM10011614_17080</name>
</gene>
<reference evidence="2" key="2">
    <citation type="submission" date="2020-09" db="EMBL/GenBank/DDBJ databases">
        <authorList>
            <person name="Sun Q."/>
            <person name="Kim S."/>
        </authorList>
    </citation>
    <scope>NUCLEOTIDE SEQUENCE</scope>
    <source>
        <strain evidence="2">KCTC 32255</strain>
    </source>
</reference>
<dbReference type="PANTHER" id="PTHR35862">
    <property type="entry name" value="FELS-2 PROPHAGE PROTEIN"/>
    <property type="match status" value="1"/>
</dbReference>
<evidence type="ECO:0000313" key="2">
    <source>
        <dbReference type="EMBL" id="GGZ02589.1"/>
    </source>
</evidence>
<dbReference type="InterPro" id="IPR052726">
    <property type="entry name" value="Phage_Baseplate_Hub"/>
</dbReference>
<comment type="caution">
    <text evidence="2">The sequence shown here is derived from an EMBL/GenBank/DDBJ whole genome shotgun (WGS) entry which is preliminary data.</text>
</comment>
<protein>
    <submittedName>
        <fullName evidence="2">Phage late control protein</fullName>
    </submittedName>
</protein>
<name>A0A918PEE8_9SPHN</name>
<sequence>MPANIAAVRLTLDGKDLADKIDPRLLALTLTEKRGGEADELSITLHNTDGLLALPAPGKVLSLALGWAQGDDVTPGLIDKGRFTVDEVEAGGYPDQVTITARSADLSGKYRQRRTKVWKDTTLGAVLADIAARHGITARVHPDLAGKPIAAIDQHGKSDMAFVRDLGSRYDAVATWKDRKLIFIPVGSATTAGGKAIPALSLTRRDGWAWRFTRADRDENDGAEAQWHDQAAGRRKKVSTGGKNPKKLKRVYASEADAKQAAHAEAGKRKRGGFKFEYDLAVADCTIQPNRPATLSGWGKTVDGITWLVESLETTMGGGGIRQKLALESTQI</sequence>